<proteinExistence type="predicted"/>
<gene>
    <name evidence="1" type="ORF">KL86APRO_12032</name>
</gene>
<accession>A0A212K2A7</accession>
<sequence length="129" mass="12982">MRDLKNNISVVASLLPAARTASANGTSADLNGFGSAVAVVEFGTRTDGTHTPALEESDDGTTFTAAAASDLLGSFTACSSASTDEVVQRVGYIGSKRYIRVAMTVASATSGALSSAVIVLGHPDFAPVA</sequence>
<evidence type="ECO:0000313" key="1">
    <source>
        <dbReference type="EMBL" id="SBW05841.1"/>
    </source>
</evidence>
<organism evidence="1">
    <name type="scientific">uncultured Alphaproteobacteria bacterium</name>
    <dbReference type="NCBI Taxonomy" id="91750"/>
    <lineage>
        <taxon>Bacteria</taxon>
        <taxon>Pseudomonadati</taxon>
        <taxon>Pseudomonadota</taxon>
        <taxon>Alphaproteobacteria</taxon>
        <taxon>environmental samples</taxon>
    </lineage>
</organism>
<dbReference type="AlphaFoldDB" id="A0A212K2A7"/>
<name>A0A212K2A7_9PROT</name>
<protein>
    <submittedName>
        <fullName evidence="1">Uncharacterized protein</fullName>
    </submittedName>
</protein>
<reference evidence="1" key="1">
    <citation type="submission" date="2016-04" db="EMBL/GenBank/DDBJ databases">
        <authorList>
            <person name="Evans L.H."/>
            <person name="Alamgir A."/>
            <person name="Owens N."/>
            <person name="Weber N.D."/>
            <person name="Virtaneva K."/>
            <person name="Barbian K."/>
            <person name="Babar A."/>
            <person name="Rosenke K."/>
        </authorList>
    </citation>
    <scope>NUCLEOTIDE SEQUENCE</scope>
    <source>
        <strain evidence="1">86</strain>
    </source>
</reference>
<dbReference type="EMBL" id="FLUO01000001">
    <property type="protein sequence ID" value="SBW05841.1"/>
    <property type="molecule type" value="Genomic_DNA"/>
</dbReference>